<organism evidence="1 2">
    <name type="scientific">Dentiscutata erythropus</name>
    <dbReference type="NCBI Taxonomy" id="1348616"/>
    <lineage>
        <taxon>Eukaryota</taxon>
        <taxon>Fungi</taxon>
        <taxon>Fungi incertae sedis</taxon>
        <taxon>Mucoromycota</taxon>
        <taxon>Glomeromycotina</taxon>
        <taxon>Glomeromycetes</taxon>
        <taxon>Diversisporales</taxon>
        <taxon>Gigasporaceae</taxon>
        <taxon>Dentiscutata</taxon>
    </lineage>
</organism>
<name>A0A9N9PGZ8_9GLOM</name>
<dbReference type="AlphaFoldDB" id="A0A9N9PGZ8"/>
<comment type="caution">
    <text evidence="1">The sequence shown here is derived from an EMBL/GenBank/DDBJ whole genome shotgun (WGS) entry which is preliminary data.</text>
</comment>
<proteinExistence type="predicted"/>
<sequence length="57" mass="6688">KELNLANIILKVKSEDKLAEGIFLKYLILDYSEEEINKKVEGTIGFYKRIKDKEEIN</sequence>
<accession>A0A9N9PGZ8</accession>
<reference evidence="1" key="1">
    <citation type="submission" date="2021-06" db="EMBL/GenBank/DDBJ databases">
        <authorList>
            <person name="Kallberg Y."/>
            <person name="Tangrot J."/>
            <person name="Rosling A."/>
        </authorList>
    </citation>
    <scope>NUCLEOTIDE SEQUENCE</scope>
    <source>
        <strain evidence="1">MA453B</strain>
    </source>
</reference>
<feature type="non-terminal residue" evidence="1">
    <location>
        <position position="1"/>
    </location>
</feature>
<keyword evidence="2" id="KW-1185">Reference proteome</keyword>
<evidence type="ECO:0000313" key="1">
    <source>
        <dbReference type="EMBL" id="CAG8819856.1"/>
    </source>
</evidence>
<protein>
    <submittedName>
        <fullName evidence="1">24553_t:CDS:1</fullName>
    </submittedName>
</protein>
<dbReference type="Proteomes" id="UP000789405">
    <property type="component" value="Unassembled WGS sequence"/>
</dbReference>
<gene>
    <name evidence="1" type="ORF">DERYTH_LOCUS26852</name>
</gene>
<evidence type="ECO:0000313" key="2">
    <source>
        <dbReference type="Proteomes" id="UP000789405"/>
    </source>
</evidence>
<dbReference type="EMBL" id="CAJVPY010058513">
    <property type="protein sequence ID" value="CAG8819856.1"/>
    <property type="molecule type" value="Genomic_DNA"/>
</dbReference>